<dbReference type="Gene3D" id="3.90.226.10">
    <property type="entry name" value="2-enoyl-CoA Hydratase, Chain A, domain 1"/>
    <property type="match status" value="1"/>
</dbReference>
<dbReference type="InterPro" id="IPR029045">
    <property type="entry name" value="ClpP/crotonase-like_dom_sf"/>
</dbReference>
<comment type="caution">
    <text evidence="2">The sequence shown here is derived from an EMBL/GenBank/DDBJ whole genome shotgun (WGS) entry which is preliminary data.</text>
</comment>
<evidence type="ECO:0000313" key="3">
    <source>
        <dbReference type="Proteomes" id="UP001500582"/>
    </source>
</evidence>
<dbReference type="PANTHER" id="PTHR32060:SF30">
    <property type="entry name" value="CARBOXY-TERMINAL PROCESSING PROTEASE CTPA"/>
    <property type="match status" value="1"/>
</dbReference>
<dbReference type="EMBL" id="BAABFT010000001">
    <property type="protein sequence ID" value="GAA4310330.1"/>
    <property type="molecule type" value="Genomic_DNA"/>
</dbReference>
<name>A0ABP8FT24_9SPHI</name>
<keyword evidence="3" id="KW-1185">Reference proteome</keyword>
<dbReference type="Pfam" id="PF03572">
    <property type="entry name" value="Peptidase_S41"/>
    <property type="match status" value="1"/>
</dbReference>
<evidence type="ECO:0000313" key="2">
    <source>
        <dbReference type="EMBL" id="GAA4310330.1"/>
    </source>
</evidence>
<dbReference type="Proteomes" id="UP001500582">
    <property type="component" value="Unassembled WGS sequence"/>
</dbReference>
<sequence>MVKGDADAIVSPTSGTRFQFTLDSIYLYAKQMYLWNDALPDYTTFNPRIKYAGINPQLLAYETELFDITQLKINPANSLPFENALTANVAKYSYLANRGSTLSGLALAVANTNEVSGNPVAAVALLNAGDTKVGYIALSSFPSLANAQSYIDAAFAQIAAANSADIIIDLRSNRGGYIETAEYVANLLIPPAFNGKVMYNEQFNSQMQQGKATILQHQPYFDANGKPVSYQGRLATMADVDYSEVGNTYTFSKKGNLSNLKNIYFIVSGQTASASELLINCLRPYLNVKLIGSTTYGKPVGFIGINIDEYTVFMSNFLIKNAADNAGYFTGMQVDIPVVPDNLYELGNPEETCLKATINYINTGQIPVAANSNMKRTTSLREQATTVLPMVERRFKLLKR</sequence>
<accession>A0ABP8FT24</accession>
<evidence type="ECO:0000259" key="1">
    <source>
        <dbReference type="Pfam" id="PF03572"/>
    </source>
</evidence>
<reference evidence="3" key="1">
    <citation type="journal article" date="2019" name="Int. J. Syst. Evol. Microbiol.">
        <title>The Global Catalogue of Microorganisms (GCM) 10K type strain sequencing project: providing services to taxonomists for standard genome sequencing and annotation.</title>
        <authorList>
            <consortium name="The Broad Institute Genomics Platform"/>
            <consortium name="The Broad Institute Genome Sequencing Center for Infectious Disease"/>
            <person name="Wu L."/>
            <person name="Ma J."/>
        </authorList>
    </citation>
    <scope>NUCLEOTIDE SEQUENCE [LARGE SCALE GENOMIC DNA]</scope>
    <source>
        <strain evidence="3">JCM 17705</strain>
    </source>
</reference>
<dbReference type="SUPFAM" id="SSF52096">
    <property type="entry name" value="ClpP/crotonase"/>
    <property type="match status" value="1"/>
</dbReference>
<gene>
    <name evidence="2" type="ORF">GCM10023149_04960</name>
</gene>
<protein>
    <recommendedName>
        <fullName evidence="1">Tail specific protease domain-containing protein</fullName>
    </recommendedName>
</protein>
<proteinExistence type="predicted"/>
<organism evidence="2 3">
    <name type="scientific">Mucilaginibacter gynuensis</name>
    <dbReference type="NCBI Taxonomy" id="1302236"/>
    <lineage>
        <taxon>Bacteria</taxon>
        <taxon>Pseudomonadati</taxon>
        <taxon>Bacteroidota</taxon>
        <taxon>Sphingobacteriia</taxon>
        <taxon>Sphingobacteriales</taxon>
        <taxon>Sphingobacteriaceae</taxon>
        <taxon>Mucilaginibacter</taxon>
    </lineage>
</organism>
<feature type="domain" description="Tail specific protease" evidence="1">
    <location>
        <begin position="132"/>
        <end position="300"/>
    </location>
</feature>
<dbReference type="PANTHER" id="PTHR32060">
    <property type="entry name" value="TAIL-SPECIFIC PROTEASE"/>
    <property type="match status" value="1"/>
</dbReference>
<dbReference type="InterPro" id="IPR005151">
    <property type="entry name" value="Tail-specific_protease"/>
</dbReference>